<dbReference type="InterPro" id="IPR036155">
    <property type="entry name" value="Crypto/Photolyase_N_sf"/>
</dbReference>
<dbReference type="InterPro" id="IPR006050">
    <property type="entry name" value="DNA_photolyase_N"/>
</dbReference>
<dbReference type="GO" id="GO:0006139">
    <property type="term" value="P:nucleobase-containing compound metabolic process"/>
    <property type="evidence" value="ECO:0007669"/>
    <property type="project" value="UniProtKB-ARBA"/>
</dbReference>
<dbReference type="Pfam" id="PF03441">
    <property type="entry name" value="FAD_binding_7"/>
    <property type="match status" value="1"/>
</dbReference>
<organism evidence="9 10">
    <name type="scientific">Halobacteriovorax marinus (strain ATCC BAA-682 / DSM 15412 / SJ)</name>
    <name type="common">Bacteriovorax marinus</name>
    <dbReference type="NCBI Taxonomy" id="862908"/>
    <lineage>
        <taxon>Bacteria</taxon>
        <taxon>Pseudomonadati</taxon>
        <taxon>Bdellovibrionota</taxon>
        <taxon>Bacteriovoracia</taxon>
        <taxon>Bacteriovoracales</taxon>
        <taxon>Halobacteriovoraceae</taxon>
        <taxon>Halobacteriovorax</taxon>
    </lineage>
</organism>
<comment type="cofactor">
    <cofactor evidence="1">
        <name>(6R)-5,10-methylene-5,6,7,8-tetrahydrofolate</name>
        <dbReference type="ChEBI" id="CHEBI:15636"/>
    </cofactor>
</comment>
<dbReference type="SUPFAM" id="SSF52425">
    <property type="entry name" value="Cryptochrome/photolyase, N-terminal domain"/>
    <property type="match status" value="1"/>
</dbReference>
<keyword evidence="10" id="KW-1185">Reference proteome</keyword>
<evidence type="ECO:0000256" key="7">
    <source>
        <dbReference type="RuleBase" id="RU004182"/>
    </source>
</evidence>
<evidence type="ECO:0000313" key="9">
    <source>
        <dbReference type="EMBL" id="CBW27403.1"/>
    </source>
</evidence>
<keyword evidence="4 7" id="KW-0157">Chromophore</keyword>
<dbReference type="Gene3D" id="1.10.579.10">
    <property type="entry name" value="DNA Cyclobutane Dipyrimidine Photolyase, subunit A, domain 3"/>
    <property type="match status" value="1"/>
</dbReference>
<dbReference type="GO" id="GO:0003904">
    <property type="term" value="F:deoxyribodipyrimidine photo-lyase activity"/>
    <property type="evidence" value="ECO:0007669"/>
    <property type="project" value="TreeGrafter"/>
</dbReference>
<evidence type="ECO:0000313" key="10">
    <source>
        <dbReference type="Proteomes" id="UP000008963"/>
    </source>
</evidence>
<proteinExistence type="inferred from homology"/>
<name>E1X659_HALMS</name>
<dbReference type="InterPro" id="IPR018394">
    <property type="entry name" value="DNA_photolyase_1_CS_C"/>
</dbReference>
<dbReference type="InterPro" id="IPR005101">
    <property type="entry name" value="Cryptochr/Photolyase_FAD-bd"/>
</dbReference>
<feature type="binding site" evidence="5">
    <location>
        <begin position="356"/>
        <end position="358"/>
    </location>
    <ligand>
        <name>FAD</name>
        <dbReference type="ChEBI" id="CHEBI:57692"/>
    </ligand>
</feature>
<dbReference type="EMBL" id="FQ312005">
    <property type="protein sequence ID" value="CBW27403.1"/>
    <property type="molecule type" value="Genomic_DNA"/>
</dbReference>
<dbReference type="KEGG" id="bmx:BMS_2619"/>
<dbReference type="GO" id="GO:0071949">
    <property type="term" value="F:FAD binding"/>
    <property type="evidence" value="ECO:0007669"/>
    <property type="project" value="TreeGrafter"/>
</dbReference>
<keyword evidence="2 5" id="KW-0285">Flavoprotein</keyword>
<dbReference type="InterPro" id="IPR036134">
    <property type="entry name" value="Crypto/Photolyase_FAD-like_sf"/>
</dbReference>
<protein>
    <submittedName>
        <fullName evidence="9">Deoxyribodipyrimidine photolyase</fullName>
    </submittedName>
</protein>
<dbReference type="PATRIC" id="fig|862908.3.peg.2501"/>
<evidence type="ECO:0000256" key="1">
    <source>
        <dbReference type="ARBA" id="ARBA00001932"/>
    </source>
</evidence>
<dbReference type="PROSITE" id="PS00691">
    <property type="entry name" value="DNA_PHOTOLYASES_1_2"/>
    <property type="match status" value="1"/>
</dbReference>
<dbReference type="GO" id="GO:0006950">
    <property type="term" value="P:response to stress"/>
    <property type="evidence" value="ECO:0007669"/>
    <property type="project" value="UniProtKB-ARBA"/>
</dbReference>
<dbReference type="eggNOG" id="COG0415">
    <property type="taxonomic scope" value="Bacteria"/>
</dbReference>
<dbReference type="PANTHER" id="PTHR11455:SF9">
    <property type="entry name" value="CRYPTOCHROME CIRCADIAN CLOCK 5 ISOFORM X1"/>
    <property type="match status" value="1"/>
</dbReference>
<sequence>MKKNKDKVSIFWFRRDLRVEDNIGLYHALNSSFPVLPIFIFDKNILNKLERDDSRVSFIHECLQNLSEKFRKYDGDLLTFYNSPKNAWKEIFESFDVQEVYTNEDYEPYALSRDKSIEDYLTRKGIKFQSYKDQCIFSKFDILKKDGTPYTVYTPYKNKWLETLQPSDLASIKSEKNLSKIYKFKSEIHSLMSLGFTKSHISFPKRIIKKKIITNYHETRDLPSINGTSLLGVHLRFGTIGPRKLASIAYHTNKTWLNELIWREFFSQILFHFPHVVNAPFREKYESIEWRNNKEEFKLWCEGRTGFPLVDAGMRELNQTGHMHNRVRMLVASFLVKDLLIDWRWGEKYFAKKLLDFDLASNNGNWQWAAGTGCDAAPYFRIFNPTTQIKKFDPDLIYVKKWVPEYGSDNYTEEIVDHKEAYHRAIFTYNKALK</sequence>
<comment type="cofactor">
    <cofactor evidence="5">
        <name>FAD</name>
        <dbReference type="ChEBI" id="CHEBI:57692"/>
    </cofactor>
    <text evidence="5">Binds 1 FAD per subunit.</text>
</comment>
<dbReference type="HOGENOM" id="CLU_010348_2_2_7"/>
<feature type="site" description="Electron transfer via tryptophanyl radical" evidence="6">
    <location>
        <position position="290"/>
    </location>
</feature>
<feature type="site" description="Electron transfer via tryptophanyl radical" evidence="6">
    <location>
        <position position="366"/>
    </location>
</feature>
<dbReference type="PROSITE" id="PS51645">
    <property type="entry name" value="PHR_CRY_ALPHA_BETA"/>
    <property type="match status" value="1"/>
</dbReference>
<feature type="binding site" evidence="5">
    <location>
        <position position="256"/>
    </location>
    <ligand>
        <name>FAD</name>
        <dbReference type="ChEBI" id="CHEBI:57692"/>
    </ligand>
</feature>
<dbReference type="PROSITE" id="PS00394">
    <property type="entry name" value="DNA_PHOTOLYASES_1_1"/>
    <property type="match status" value="1"/>
</dbReference>
<keyword evidence="3 5" id="KW-0274">FAD</keyword>
<dbReference type="AlphaFoldDB" id="E1X659"/>
<feature type="binding site" evidence="5">
    <location>
        <position position="216"/>
    </location>
    <ligand>
        <name>FAD</name>
        <dbReference type="ChEBI" id="CHEBI:57692"/>
    </ligand>
</feature>
<evidence type="ECO:0000256" key="2">
    <source>
        <dbReference type="ARBA" id="ARBA00022630"/>
    </source>
</evidence>
<dbReference type="GO" id="GO:0003677">
    <property type="term" value="F:DNA binding"/>
    <property type="evidence" value="ECO:0007669"/>
    <property type="project" value="TreeGrafter"/>
</dbReference>
<dbReference type="Gene3D" id="3.40.50.620">
    <property type="entry name" value="HUPs"/>
    <property type="match status" value="1"/>
</dbReference>
<evidence type="ECO:0000256" key="5">
    <source>
        <dbReference type="PIRSR" id="PIRSR602081-1"/>
    </source>
</evidence>
<dbReference type="GO" id="GO:0009416">
    <property type="term" value="P:response to light stimulus"/>
    <property type="evidence" value="ECO:0007669"/>
    <property type="project" value="TreeGrafter"/>
</dbReference>
<evidence type="ECO:0000256" key="3">
    <source>
        <dbReference type="ARBA" id="ARBA00022827"/>
    </source>
</evidence>
<evidence type="ECO:0000256" key="4">
    <source>
        <dbReference type="ARBA" id="ARBA00022991"/>
    </source>
</evidence>
<dbReference type="Gene3D" id="1.25.40.80">
    <property type="match status" value="1"/>
</dbReference>
<dbReference type="Pfam" id="PF00875">
    <property type="entry name" value="DNA_photolyase"/>
    <property type="match status" value="1"/>
</dbReference>
<accession>E1X659</accession>
<feature type="domain" description="Photolyase/cryptochrome alpha/beta" evidence="8">
    <location>
        <begin position="7"/>
        <end position="136"/>
    </location>
</feature>
<feature type="site" description="Electron transfer via tryptophanyl radical" evidence="6">
    <location>
        <position position="343"/>
    </location>
</feature>
<dbReference type="RefSeq" id="WP_014245179.1">
    <property type="nucleotide sequence ID" value="NC_016620.1"/>
</dbReference>
<dbReference type="OrthoDB" id="5288262at2"/>
<dbReference type="InterPro" id="IPR002081">
    <property type="entry name" value="Cryptochrome/DNA_photolyase_1"/>
</dbReference>
<dbReference type="Proteomes" id="UP000008963">
    <property type="component" value="Chromosome"/>
</dbReference>
<feature type="binding site" evidence="5">
    <location>
        <begin position="259"/>
        <end position="266"/>
    </location>
    <ligand>
        <name>FAD</name>
        <dbReference type="ChEBI" id="CHEBI:57692"/>
    </ligand>
</feature>
<dbReference type="STRING" id="862908.BMS_2619"/>
<dbReference type="InterPro" id="IPR014729">
    <property type="entry name" value="Rossmann-like_a/b/a_fold"/>
</dbReference>
<dbReference type="SUPFAM" id="SSF48173">
    <property type="entry name" value="Cryptochrome/photolyase FAD-binding domain"/>
    <property type="match status" value="1"/>
</dbReference>
<evidence type="ECO:0000256" key="6">
    <source>
        <dbReference type="PIRSR" id="PIRSR602081-2"/>
    </source>
</evidence>
<evidence type="ECO:0000259" key="8">
    <source>
        <dbReference type="PROSITE" id="PS51645"/>
    </source>
</evidence>
<reference evidence="10" key="1">
    <citation type="journal article" date="2013" name="ISME J.">
        <title>A small predatory core genome in the divergent marine Bacteriovorax marinus SJ and the terrestrial Bdellovibrio bacteriovorus.</title>
        <authorList>
            <person name="Crossman L.C."/>
            <person name="Chen H."/>
            <person name="Cerdeno-Tarraga A.M."/>
            <person name="Brooks K."/>
            <person name="Quail M.A."/>
            <person name="Pineiro S.A."/>
            <person name="Hobley L."/>
            <person name="Sockett R.E."/>
            <person name="Bentley S.D."/>
            <person name="Parkhill J."/>
            <person name="Williams H.N."/>
            <person name="Stine O.C."/>
        </authorList>
    </citation>
    <scope>NUCLEOTIDE SEQUENCE [LARGE SCALE GENOMIC DNA]</scope>
    <source>
        <strain evidence="10">ATCC BAA-682 / DSM 15412 / SJ</strain>
    </source>
</reference>
<gene>
    <name evidence="9" type="primary">phr</name>
    <name evidence="9" type="ordered locus">BMS_2619</name>
</gene>
<comment type="similarity">
    <text evidence="7">Belongs to the DNA photolyase family.</text>
</comment>
<dbReference type="PANTHER" id="PTHR11455">
    <property type="entry name" value="CRYPTOCHROME"/>
    <property type="match status" value="1"/>
</dbReference>
<dbReference type="PRINTS" id="PR00147">
    <property type="entry name" value="DNAPHOTLYASE"/>
</dbReference>